<proteinExistence type="predicted"/>
<dbReference type="SMART" id="SM00354">
    <property type="entry name" value="HTH_LACI"/>
    <property type="match status" value="1"/>
</dbReference>
<evidence type="ECO:0000313" key="6">
    <source>
        <dbReference type="EMBL" id="OBY10543.1"/>
    </source>
</evidence>
<dbReference type="Gene3D" id="3.40.50.2300">
    <property type="match status" value="2"/>
</dbReference>
<feature type="domain" description="HTH cro/C1-type" evidence="5">
    <location>
        <begin position="2"/>
        <end position="47"/>
    </location>
</feature>
<dbReference type="RefSeq" id="WP_027098211.1">
    <property type="nucleotide sequence ID" value="NZ_CABHIH010000002.1"/>
</dbReference>
<dbReference type="GO" id="GO:0003700">
    <property type="term" value="F:DNA-binding transcription factor activity"/>
    <property type="evidence" value="ECO:0007669"/>
    <property type="project" value="TreeGrafter"/>
</dbReference>
<dbReference type="OrthoDB" id="9789891at2"/>
<gene>
    <name evidence="6" type="ORF">CP373A1_08510</name>
</gene>
<dbReference type="GO" id="GO:0000976">
    <property type="term" value="F:transcription cis-regulatory region binding"/>
    <property type="evidence" value="ECO:0007669"/>
    <property type="project" value="TreeGrafter"/>
</dbReference>
<evidence type="ECO:0000256" key="2">
    <source>
        <dbReference type="ARBA" id="ARBA00023125"/>
    </source>
</evidence>
<keyword evidence="7" id="KW-1185">Reference proteome</keyword>
<dbReference type="SUPFAM" id="SSF53822">
    <property type="entry name" value="Periplasmic binding protein-like I"/>
    <property type="match status" value="1"/>
</dbReference>
<keyword evidence="3" id="KW-0804">Transcription</keyword>
<accession>A0A1B8RNY9</accession>
<evidence type="ECO:0000256" key="3">
    <source>
        <dbReference type="ARBA" id="ARBA00023163"/>
    </source>
</evidence>
<dbReference type="AlphaFoldDB" id="A0A1B8RNY9"/>
<evidence type="ECO:0000259" key="5">
    <source>
        <dbReference type="PROSITE" id="PS50943"/>
    </source>
</evidence>
<reference evidence="6 7" key="1">
    <citation type="submission" date="2016-06" db="EMBL/GenBank/DDBJ databases">
        <authorList>
            <person name="Kjaerup R.B."/>
            <person name="Dalgaard T.S."/>
            <person name="Juul-Madsen H.R."/>
        </authorList>
    </citation>
    <scope>NUCLEOTIDE SEQUENCE [LARGE SCALE GENOMIC DNA]</scope>
    <source>
        <strain evidence="6 7">373-A1</strain>
    </source>
</reference>
<dbReference type="InterPro" id="IPR028082">
    <property type="entry name" value="Peripla_BP_I"/>
</dbReference>
<dbReference type="PROSITE" id="PS50943">
    <property type="entry name" value="HTH_CROC1"/>
    <property type="match status" value="1"/>
</dbReference>
<keyword evidence="2" id="KW-0238">DNA-binding</keyword>
<dbReference type="InterPro" id="IPR001761">
    <property type="entry name" value="Peripla_BP/Lac1_sug-bd_dom"/>
</dbReference>
<organism evidence="6 7">
    <name type="scientific">Clostridium paraputrificum</name>
    <dbReference type="NCBI Taxonomy" id="29363"/>
    <lineage>
        <taxon>Bacteria</taxon>
        <taxon>Bacillati</taxon>
        <taxon>Bacillota</taxon>
        <taxon>Clostridia</taxon>
        <taxon>Eubacteriales</taxon>
        <taxon>Clostridiaceae</taxon>
        <taxon>Clostridium</taxon>
    </lineage>
</organism>
<name>A0A1B8RNY9_9CLOT</name>
<dbReference type="InterPro" id="IPR000843">
    <property type="entry name" value="HTH_LacI"/>
</dbReference>
<dbReference type="Gene3D" id="1.10.260.40">
    <property type="entry name" value="lambda repressor-like DNA-binding domains"/>
    <property type="match status" value="1"/>
</dbReference>
<evidence type="ECO:0000313" key="7">
    <source>
        <dbReference type="Proteomes" id="UP000092714"/>
    </source>
</evidence>
<dbReference type="SUPFAM" id="SSF47413">
    <property type="entry name" value="lambda repressor-like DNA-binding domains"/>
    <property type="match status" value="1"/>
</dbReference>
<dbReference type="eggNOG" id="COG1609">
    <property type="taxonomic scope" value="Bacteria"/>
</dbReference>
<comment type="caution">
    <text evidence="6">The sequence shown here is derived from an EMBL/GenBank/DDBJ whole genome shotgun (WGS) entry which is preliminary data.</text>
</comment>
<dbReference type="InterPro" id="IPR001387">
    <property type="entry name" value="Cro/C1-type_HTH"/>
</dbReference>
<evidence type="ECO:0000259" key="4">
    <source>
        <dbReference type="PROSITE" id="PS50932"/>
    </source>
</evidence>
<dbReference type="Pfam" id="PF00356">
    <property type="entry name" value="LacI"/>
    <property type="match status" value="1"/>
</dbReference>
<dbReference type="CDD" id="cd06267">
    <property type="entry name" value="PBP1_LacI_sugar_binding-like"/>
    <property type="match status" value="1"/>
</dbReference>
<evidence type="ECO:0000256" key="1">
    <source>
        <dbReference type="ARBA" id="ARBA00023015"/>
    </source>
</evidence>
<dbReference type="Proteomes" id="UP000092714">
    <property type="component" value="Unassembled WGS sequence"/>
</dbReference>
<feature type="domain" description="HTH lacI-type" evidence="4">
    <location>
        <begin position="3"/>
        <end position="57"/>
    </location>
</feature>
<dbReference type="PANTHER" id="PTHR30146">
    <property type="entry name" value="LACI-RELATED TRANSCRIPTIONAL REPRESSOR"/>
    <property type="match status" value="1"/>
</dbReference>
<dbReference type="GeneID" id="42776037"/>
<sequence>MNITITEVAKKANTSVATVSRVMNGNYPVKEETKKRVLKAIEELNYIPNMQARELTQRKSTTIGVIVPSLTNLFFPSVVYGIESELKKHSLSIILMTTSNDKDEEKKCVNNLLARNVAGIIVIDPTTSNIKNKFYNELSKKIPFVFINGYTTVPNISSVSNDESTGCKLALRYLLDKNHRNILFIRGKDSYSYDVKEEVYKKLMMDIGNFHHENIINIGEGNSLKTVDNTTSMLIELLPKLNVTSIFACNDLMGVGAINACKKLNIEIPKALSIIGYDNIQLSSLIEPKLTTMDQNMHLLGTNAASLIKDKIDCNNEYSKRIILNNTLVERDTVKKYNFKVYT</sequence>
<protein>
    <submittedName>
        <fullName evidence="6">LacI family transcriptional regulator</fullName>
    </submittedName>
</protein>
<dbReference type="InterPro" id="IPR010982">
    <property type="entry name" value="Lambda_DNA-bd_dom_sf"/>
</dbReference>
<keyword evidence="1" id="KW-0805">Transcription regulation</keyword>
<dbReference type="PANTHER" id="PTHR30146:SF109">
    <property type="entry name" value="HTH-TYPE TRANSCRIPTIONAL REGULATOR GALS"/>
    <property type="match status" value="1"/>
</dbReference>
<dbReference type="Pfam" id="PF00532">
    <property type="entry name" value="Peripla_BP_1"/>
    <property type="match status" value="1"/>
</dbReference>
<dbReference type="EMBL" id="MAPZ01000019">
    <property type="protein sequence ID" value="OBY10543.1"/>
    <property type="molecule type" value="Genomic_DNA"/>
</dbReference>
<dbReference type="CDD" id="cd01392">
    <property type="entry name" value="HTH_LacI"/>
    <property type="match status" value="1"/>
</dbReference>
<dbReference type="PROSITE" id="PS50932">
    <property type="entry name" value="HTH_LACI_2"/>
    <property type="match status" value="1"/>
</dbReference>